<evidence type="ECO:0000313" key="9">
    <source>
        <dbReference type="Proteomes" id="UP000266091"/>
    </source>
</evidence>
<dbReference type="Pfam" id="PF03562">
    <property type="entry name" value="MltA"/>
    <property type="match status" value="1"/>
</dbReference>
<evidence type="ECO:0000259" key="7">
    <source>
        <dbReference type="SMART" id="SM00925"/>
    </source>
</evidence>
<dbReference type="GO" id="GO:0004553">
    <property type="term" value="F:hydrolase activity, hydrolyzing O-glycosyl compounds"/>
    <property type="evidence" value="ECO:0007669"/>
    <property type="project" value="InterPro"/>
</dbReference>
<evidence type="ECO:0000313" key="8">
    <source>
        <dbReference type="EMBL" id="GBO93129.1"/>
    </source>
</evidence>
<dbReference type="GO" id="GO:0019867">
    <property type="term" value="C:outer membrane"/>
    <property type="evidence" value="ECO:0007669"/>
    <property type="project" value="InterPro"/>
</dbReference>
<evidence type="ECO:0000256" key="6">
    <source>
        <dbReference type="SAM" id="SignalP"/>
    </source>
</evidence>
<comment type="caution">
    <text evidence="8">The sequence shown here is derived from an EMBL/GenBank/DDBJ whole genome shotgun (WGS) entry which is preliminary data.</text>
</comment>
<sequence length="406" mass="44369">MMRRLTKVSALAALAALVLAGCQTVKQPTTQTTPAGPSATPVAEGKPVPGFTPANFGRLPVSDAPDWDNARKAFRRSCASRSFASSPLWSTACENARAAVSAPEFFQQNFDLWAVSSDQKANGATVSSDTTGLMTGYYEPILDASPTRTSHYTWPVLATPPDLIDVELSSLYPELKGKRIRGKISGRKLIPYGSRSSIDQRTDLYPYAIAWLADPIDQLFLQIQGSGQLRVKGVGLIRVFYDDQNGYPYRAVARWLIDRNQMTAHEASMQSIRAWAKAHPDQVPQLLAYNPSYVFFRRAPVTDLSVGPQGGQGVPLTPGASVAIDRHVWVYGTPFFVSVSQQNPDLHFNRPVIAQDTGGAIRGIIRFDYFWGSGNQAGENAGRQKSTVTAWVMVPKGHSPAEVLRK</sequence>
<dbReference type="Proteomes" id="UP000266091">
    <property type="component" value="Unassembled WGS sequence"/>
</dbReference>
<dbReference type="Gene3D" id="2.40.240.50">
    <property type="entry name" value="Barwin-like endoglucanases"/>
    <property type="match status" value="1"/>
</dbReference>
<keyword evidence="3" id="KW-0456">Lyase</keyword>
<dbReference type="EMBL" id="BGZJ01000001">
    <property type="protein sequence ID" value="GBO93129.1"/>
    <property type="molecule type" value="Genomic_DNA"/>
</dbReference>
<protein>
    <recommendedName>
        <fullName evidence="2">peptidoglycan lytic exotransglycosylase</fullName>
        <ecNumber evidence="2">4.2.2.n1</ecNumber>
    </recommendedName>
    <alternativeName>
        <fullName evidence="5">Murein hydrolase A</fullName>
    </alternativeName>
</protein>
<dbReference type="InterPro" id="IPR010611">
    <property type="entry name" value="3D_dom"/>
</dbReference>
<comment type="catalytic activity">
    <reaction evidence="1">
        <text>Exolytic cleavage of the (1-&gt;4)-beta-glycosidic linkage between N-acetylmuramic acid (MurNAc) and N-acetylglucosamine (GlcNAc) residues in peptidoglycan, from either the reducing or the non-reducing ends of the peptidoglycan chains, with concomitant formation of a 1,6-anhydrobond in the MurNAc residue.</text>
        <dbReference type="EC" id="4.2.2.n1"/>
    </reaction>
</comment>
<feature type="chain" id="PRO_5017454814" description="peptidoglycan lytic exotransglycosylase" evidence="6">
    <location>
        <begin position="21"/>
        <end position="406"/>
    </location>
</feature>
<dbReference type="CDD" id="cd14668">
    <property type="entry name" value="mlta_B"/>
    <property type="match status" value="1"/>
</dbReference>
<dbReference type="SUPFAM" id="SSF50685">
    <property type="entry name" value="Barwin-like endoglucanases"/>
    <property type="match status" value="1"/>
</dbReference>
<dbReference type="RefSeq" id="WP_174703610.1">
    <property type="nucleotide sequence ID" value="NZ_BGZJ01000001.1"/>
</dbReference>
<dbReference type="GO" id="GO:0009254">
    <property type="term" value="P:peptidoglycan turnover"/>
    <property type="evidence" value="ECO:0007669"/>
    <property type="project" value="InterPro"/>
</dbReference>
<organism evidence="8 9">
    <name type="scientific">Mesosutterella multiformis</name>
    <dbReference type="NCBI Taxonomy" id="2259133"/>
    <lineage>
        <taxon>Bacteria</taxon>
        <taxon>Pseudomonadati</taxon>
        <taxon>Pseudomonadota</taxon>
        <taxon>Betaproteobacteria</taxon>
        <taxon>Burkholderiales</taxon>
        <taxon>Sutterellaceae</taxon>
        <taxon>Mesosutterella</taxon>
    </lineage>
</organism>
<proteinExistence type="predicted"/>
<dbReference type="GO" id="GO:0008933">
    <property type="term" value="F:peptidoglycan lytic transglycosylase activity"/>
    <property type="evidence" value="ECO:0007669"/>
    <property type="project" value="TreeGrafter"/>
</dbReference>
<dbReference type="PANTHER" id="PTHR30124">
    <property type="entry name" value="MEMBRANE-BOUND LYTIC MUREIN TRANSGLYCOSYLASE A"/>
    <property type="match status" value="1"/>
</dbReference>
<dbReference type="InterPro" id="IPR026044">
    <property type="entry name" value="MltA"/>
</dbReference>
<dbReference type="Pfam" id="PF06725">
    <property type="entry name" value="3D"/>
    <property type="match status" value="1"/>
</dbReference>
<dbReference type="PIRSF" id="PIRSF019422">
    <property type="entry name" value="MltA"/>
    <property type="match status" value="1"/>
</dbReference>
<dbReference type="Gene3D" id="2.40.40.10">
    <property type="entry name" value="RlpA-like domain"/>
    <property type="match status" value="1"/>
</dbReference>
<evidence type="ECO:0000256" key="4">
    <source>
        <dbReference type="ARBA" id="ARBA00023316"/>
    </source>
</evidence>
<dbReference type="GO" id="GO:0009253">
    <property type="term" value="P:peptidoglycan catabolic process"/>
    <property type="evidence" value="ECO:0007669"/>
    <property type="project" value="TreeGrafter"/>
</dbReference>
<dbReference type="EC" id="4.2.2.n1" evidence="2"/>
<dbReference type="CDD" id="cd14485">
    <property type="entry name" value="mltA_like_LT_A"/>
    <property type="match status" value="1"/>
</dbReference>
<feature type="domain" description="Lytic transglycosylase MltA" evidence="7">
    <location>
        <begin position="141"/>
        <end position="297"/>
    </location>
</feature>
<dbReference type="SMART" id="SM00925">
    <property type="entry name" value="MltA"/>
    <property type="match status" value="1"/>
</dbReference>
<keyword evidence="6" id="KW-0732">Signal</keyword>
<gene>
    <name evidence="8" type="ORF">MESMUL_04830</name>
</gene>
<evidence type="ECO:0000256" key="5">
    <source>
        <dbReference type="ARBA" id="ARBA00030918"/>
    </source>
</evidence>
<evidence type="ECO:0000256" key="1">
    <source>
        <dbReference type="ARBA" id="ARBA00001420"/>
    </source>
</evidence>
<dbReference type="InterPro" id="IPR036908">
    <property type="entry name" value="RlpA-like_sf"/>
</dbReference>
<name>A0A388SCB3_9BURK</name>
<evidence type="ECO:0000256" key="3">
    <source>
        <dbReference type="ARBA" id="ARBA00023239"/>
    </source>
</evidence>
<dbReference type="AlphaFoldDB" id="A0A388SCB3"/>
<reference evidence="8 9" key="1">
    <citation type="journal article" date="2018" name="Int. J. Syst. Evol. Microbiol.">
        <title>Mesosutterella multiformis gen. nov., sp. nov., a member of the family Sutterellaceae and Sutterella megalosphaeroides sp. nov., isolated from human faeces.</title>
        <authorList>
            <person name="Sakamoto M."/>
            <person name="Ikeyama N."/>
            <person name="Kunihiro T."/>
            <person name="Iino T."/>
            <person name="Yuki M."/>
            <person name="Ohkuma M."/>
        </authorList>
    </citation>
    <scope>NUCLEOTIDE SEQUENCE [LARGE SCALE GENOMIC DNA]</scope>
    <source>
        <strain evidence="8 9">4NBBH2</strain>
    </source>
</reference>
<dbReference type="PROSITE" id="PS51257">
    <property type="entry name" value="PROKAR_LIPOPROTEIN"/>
    <property type="match status" value="1"/>
</dbReference>
<keyword evidence="4" id="KW-0961">Cell wall biogenesis/degradation</keyword>
<dbReference type="PANTHER" id="PTHR30124:SF0">
    <property type="entry name" value="MEMBRANE-BOUND LYTIC MUREIN TRANSGLYCOSYLASE A"/>
    <property type="match status" value="1"/>
</dbReference>
<dbReference type="GO" id="GO:0071555">
    <property type="term" value="P:cell wall organization"/>
    <property type="evidence" value="ECO:0007669"/>
    <property type="project" value="UniProtKB-KW"/>
</dbReference>
<feature type="signal peptide" evidence="6">
    <location>
        <begin position="1"/>
        <end position="20"/>
    </location>
</feature>
<accession>A0A388SCB3</accession>
<keyword evidence="9" id="KW-1185">Reference proteome</keyword>
<dbReference type="InterPro" id="IPR005300">
    <property type="entry name" value="MltA_B"/>
</dbReference>
<evidence type="ECO:0000256" key="2">
    <source>
        <dbReference type="ARBA" id="ARBA00012587"/>
    </source>
</evidence>